<dbReference type="GO" id="GO:0032267">
    <property type="term" value="F:tRNA(Ile)-lysidine synthase activity"/>
    <property type="evidence" value="ECO:0007669"/>
    <property type="project" value="UniProtKB-EC"/>
</dbReference>
<dbReference type="Gene3D" id="3.40.50.620">
    <property type="entry name" value="HUPs"/>
    <property type="match status" value="1"/>
</dbReference>
<dbReference type="InterPro" id="IPR011063">
    <property type="entry name" value="TilS/TtcA_N"/>
</dbReference>
<dbReference type="SUPFAM" id="SSF52402">
    <property type="entry name" value="Adenine nucleotide alpha hydrolases-like"/>
    <property type="match status" value="1"/>
</dbReference>
<organism evidence="10 11">
    <name type="scientific">Clostridium moniliforme</name>
    <dbReference type="NCBI Taxonomy" id="39489"/>
    <lineage>
        <taxon>Bacteria</taxon>
        <taxon>Bacillati</taxon>
        <taxon>Bacillota</taxon>
        <taxon>Clostridia</taxon>
        <taxon>Eubacteriales</taxon>
        <taxon>Clostridiaceae</taxon>
        <taxon>Clostridium</taxon>
    </lineage>
</organism>
<evidence type="ECO:0000256" key="6">
    <source>
        <dbReference type="ARBA" id="ARBA00022840"/>
    </source>
</evidence>
<dbReference type="Pfam" id="PF01171">
    <property type="entry name" value="ATP_bind_3"/>
    <property type="match status" value="1"/>
</dbReference>
<dbReference type="CDD" id="cd01992">
    <property type="entry name" value="TilS_N"/>
    <property type="match status" value="1"/>
</dbReference>
<comment type="caution">
    <text evidence="10">The sequence shown here is derived from an EMBL/GenBank/DDBJ whole genome shotgun (WGS) entry which is preliminary data.</text>
</comment>
<keyword evidence="5 8" id="KW-0547">Nucleotide-binding</keyword>
<dbReference type="SUPFAM" id="SSF82829">
    <property type="entry name" value="MesJ substrate recognition domain-like"/>
    <property type="match status" value="1"/>
</dbReference>
<dbReference type="Pfam" id="PF11734">
    <property type="entry name" value="TilS_C"/>
    <property type="match status" value="1"/>
</dbReference>
<keyword evidence="6 8" id="KW-0067">ATP-binding</keyword>
<dbReference type="InterPro" id="IPR020825">
    <property type="entry name" value="Phe-tRNA_synthase-like_B3/B4"/>
</dbReference>
<evidence type="ECO:0000259" key="9">
    <source>
        <dbReference type="SMART" id="SM00977"/>
    </source>
</evidence>
<comment type="function">
    <text evidence="8">Ligates lysine onto the cytidine present at position 34 of the AUA codon-specific tRNA(Ile) that contains the anticodon CAU, in an ATP-dependent manner. Cytidine is converted to lysidine, thus changing the amino acid specificity of the tRNA from methionine to isoleucine.</text>
</comment>
<dbReference type="NCBIfam" id="TIGR02432">
    <property type="entry name" value="lysidine_TilS_N"/>
    <property type="match status" value="1"/>
</dbReference>
<dbReference type="PANTHER" id="PTHR43033:SF1">
    <property type="entry name" value="TRNA(ILE)-LYSIDINE SYNTHASE-RELATED"/>
    <property type="match status" value="1"/>
</dbReference>
<dbReference type="EMBL" id="JAGGJZ010000015">
    <property type="protein sequence ID" value="MBP1890872.1"/>
    <property type="molecule type" value="Genomic_DNA"/>
</dbReference>
<dbReference type="SUPFAM" id="SSF56037">
    <property type="entry name" value="PheT/TilS domain"/>
    <property type="match status" value="1"/>
</dbReference>
<dbReference type="InterPro" id="IPR012094">
    <property type="entry name" value="tRNA_Ile_lys_synt"/>
</dbReference>
<dbReference type="EC" id="6.3.4.19" evidence="8"/>
<comment type="subcellular location">
    <subcellularLocation>
        <location evidence="1 8">Cytoplasm</location>
    </subcellularLocation>
</comment>
<keyword evidence="3 8" id="KW-0436">Ligase</keyword>
<evidence type="ECO:0000256" key="4">
    <source>
        <dbReference type="ARBA" id="ARBA00022694"/>
    </source>
</evidence>
<keyword evidence="11" id="KW-1185">Reference proteome</keyword>
<dbReference type="RefSeq" id="WP_209797786.1">
    <property type="nucleotide sequence ID" value="NZ_JAGGJZ010000015.1"/>
</dbReference>
<keyword evidence="4 8" id="KW-0819">tRNA processing</keyword>
<dbReference type="HAMAP" id="MF_01161">
    <property type="entry name" value="tRNA_Ile_lys_synt"/>
    <property type="match status" value="1"/>
</dbReference>
<comment type="catalytic activity">
    <reaction evidence="7 8">
        <text>cytidine(34) in tRNA(Ile2) + L-lysine + ATP = lysidine(34) in tRNA(Ile2) + AMP + diphosphate + H(+)</text>
        <dbReference type="Rhea" id="RHEA:43744"/>
        <dbReference type="Rhea" id="RHEA-COMP:10625"/>
        <dbReference type="Rhea" id="RHEA-COMP:10670"/>
        <dbReference type="ChEBI" id="CHEBI:15378"/>
        <dbReference type="ChEBI" id="CHEBI:30616"/>
        <dbReference type="ChEBI" id="CHEBI:32551"/>
        <dbReference type="ChEBI" id="CHEBI:33019"/>
        <dbReference type="ChEBI" id="CHEBI:82748"/>
        <dbReference type="ChEBI" id="CHEBI:83665"/>
        <dbReference type="ChEBI" id="CHEBI:456215"/>
        <dbReference type="EC" id="6.3.4.19"/>
    </reaction>
</comment>
<dbReference type="InterPro" id="IPR012795">
    <property type="entry name" value="tRNA_Ile_lys_synt_N"/>
</dbReference>
<dbReference type="Proteomes" id="UP000783390">
    <property type="component" value="Unassembled WGS sequence"/>
</dbReference>
<proteinExistence type="inferred from homology"/>
<dbReference type="NCBIfam" id="TIGR02433">
    <property type="entry name" value="lysidine_TilS_C"/>
    <property type="match status" value="1"/>
</dbReference>
<evidence type="ECO:0000256" key="8">
    <source>
        <dbReference type="HAMAP-Rule" id="MF_01161"/>
    </source>
</evidence>
<evidence type="ECO:0000256" key="1">
    <source>
        <dbReference type="ARBA" id="ARBA00004496"/>
    </source>
</evidence>
<dbReference type="InterPro" id="IPR012796">
    <property type="entry name" value="Lysidine-tRNA-synth_C"/>
</dbReference>
<evidence type="ECO:0000256" key="7">
    <source>
        <dbReference type="ARBA" id="ARBA00048539"/>
    </source>
</evidence>
<reference evidence="10 11" key="1">
    <citation type="submission" date="2021-03" db="EMBL/GenBank/DDBJ databases">
        <title>Genomic Encyclopedia of Type Strains, Phase IV (KMG-IV): sequencing the most valuable type-strain genomes for metagenomic binning, comparative biology and taxonomic classification.</title>
        <authorList>
            <person name="Goeker M."/>
        </authorList>
    </citation>
    <scope>NUCLEOTIDE SEQUENCE [LARGE SCALE GENOMIC DNA]</scope>
    <source>
        <strain evidence="10 11">DSM 3984</strain>
    </source>
</reference>
<dbReference type="SMART" id="SM00977">
    <property type="entry name" value="TilS_C"/>
    <property type="match status" value="1"/>
</dbReference>
<name>A0ABS4F3N6_9CLOT</name>
<evidence type="ECO:0000256" key="5">
    <source>
        <dbReference type="ARBA" id="ARBA00022741"/>
    </source>
</evidence>
<feature type="domain" description="Lysidine-tRNA(Ile) synthetase C-terminal" evidence="9">
    <location>
        <begin position="387"/>
        <end position="459"/>
    </location>
</feature>
<comment type="domain">
    <text evidence="8">The N-terminal region contains the highly conserved SGGXDS motif, predicted to be a P-loop motif involved in ATP binding.</text>
</comment>
<protein>
    <recommendedName>
        <fullName evidence="8">tRNA(Ile)-lysidine synthase</fullName>
        <ecNumber evidence="8">6.3.4.19</ecNumber>
    </recommendedName>
    <alternativeName>
        <fullName evidence="8">tRNA(Ile)-2-lysyl-cytidine synthase</fullName>
    </alternativeName>
    <alternativeName>
        <fullName evidence="8">tRNA(Ile)-lysidine synthetase</fullName>
    </alternativeName>
</protein>
<sequence>MINDFINYIEENELLNKGDKVLVGLSGGPDSVCLLHLLNTVKDKYSLEIGAAHINHMLRGKEAMIDEEYAKKLCKTLNIKFYSIRLDINKIANDRGVSTETAGRDERYKFFNDIKNKEGYTKIATAHNANDQAETILMRIMRGTGLEGLGGIPVERDGIYIRPILFLERDSIEKYCENNNLNPRIDKTNLENIYSRNKIRLDILPYMKKNFNNDIVKAINRMSLLLQEDNEFINNEAIKAFNKYCSLKNNEIIINRELFDKEKAIITRVIRKSLTTLSKSTYDFEMKHVKEVINLKDIGTNKRIDLPNGIYAENIYGEIYIKEKDSLINKNNEYSEVKIKKEDLNGLKIDFLGCLIEFEVSLREKNLKFNNNDLIKYFDYDKINEYVTFRKRKNGDRITPLGMNGSKKLKDIFIDMKIPKDYRDNIPIMQIDNEIAWVLGVKTSNTYKVTKTTNKILKIICKREEL</sequence>
<accession>A0ABS4F3N6</accession>
<dbReference type="InterPro" id="IPR014729">
    <property type="entry name" value="Rossmann-like_a/b/a_fold"/>
</dbReference>
<evidence type="ECO:0000256" key="3">
    <source>
        <dbReference type="ARBA" id="ARBA00022598"/>
    </source>
</evidence>
<feature type="binding site" evidence="8">
    <location>
        <begin position="26"/>
        <end position="31"/>
    </location>
    <ligand>
        <name>ATP</name>
        <dbReference type="ChEBI" id="CHEBI:30616"/>
    </ligand>
</feature>
<evidence type="ECO:0000313" key="10">
    <source>
        <dbReference type="EMBL" id="MBP1890872.1"/>
    </source>
</evidence>
<evidence type="ECO:0000256" key="2">
    <source>
        <dbReference type="ARBA" id="ARBA00022490"/>
    </source>
</evidence>
<dbReference type="PANTHER" id="PTHR43033">
    <property type="entry name" value="TRNA(ILE)-LYSIDINE SYNTHASE-RELATED"/>
    <property type="match status" value="1"/>
</dbReference>
<gene>
    <name evidence="8" type="primary">tilS</name>
    <name evidence="10" type="ORF">J2Z53_002497</name>
</gene>
<keyword evidence="2 8" id="KW-0963">Cytoplasm</keyword>
<evidence type="ECO:0000313" key="11">
    <source>
        <dbReference type="Proteomes" id="UP000783390"/>
    </source>
</evidence>
<dbReference type="Gene3D" id="3.50.40.10">
    <property type="entry name" value="Phenylalanyl-trna Synthetase, Chain B, domain 3"/>
    <property type="match status" value="1"/>
</dbReference>
<comment type="similarity">
    <text evidence="8">Belongs to the tRNA(Ile)-lysidine synthase family.</text>
</comment>
<dbReference type="Gene3D" id="1.20.59.20">
    <property type="match status" value="1"/>
</dbReference>